<reference evidence="1 2" key="1">
    <citation type="journal article" date="2017" name="Mol. Biol. Evol.">
        <title>The 4-celled Tetrabaena socialis nuclear genome reveals the essential components for genetic control of cell number at the origin of multicellularity in the volvocine lineage.</title>
        <authorList>
            <person name="Featherston J."/>
            <person name="Arakaki Y."/>
            <person name="Hanschen E.R."/>
            <person name="Ferris P.J."/>
            <person name="Michod R.E."/>
            <person name="Olson B.J.S.C."/>
            <person name="Nozaki H."/>
            <person name="Durand P.M."/>
        </authorList>
    </citation>
    <scope>NUCLEOTIDE SEQUENCE [LARGE SCALE GENOMIC DNA]</scope>
    <source>
        <strain evidence="1 2">NIES-571</strain>
    </source>
</reference>
<name>A0A2J8A6P8_9CHLO</name>
<evidence type="ECO:0000313" key="1">
    <source>
        <dbReference type="EMBL" id="PNH08206.1"/>
    </source>
</evidence>
<protein>
    <submittedName>
        <fullName evidence="1">Uncharacterized protein</fullName>
    </submittedName>
</protein>
<accession>A0A2J8A6P8</accession>
<organism evidence="1 2">
    <name type="scientific">Tetrabaena socialis</name>
    <dbReference type="NCBI Taxonomy" id="47790"/>
    <lineage>
        <taxon>Eukaryota</taxon>
        <taxon>Viridiplantae</taxon>
        <taxon>Chlorophyta</taxon>
        <taxon>core chlorophytes</taxon>
        <taxon>Chlorophyceae</taxon>
        <taxon>CS clade</taxon>
        <taxon>Chlamydomonadales</taxon>
        <taxon>Tetrabaenaceae</taxon>
        <taxon>Tetrabaena</taxon>
    </lineage>
</organism>
<sequence length="224" mass="23316">MRPLAPGLPSPPGPGRLLSRASRLAVLSLVAKALEASAPAPAGARPKGHAAAAPHYPPRVQAVVEYVEANPARLQSIPMMYDADVAQSHLPPVVQGLTPEDVLPPQQQRHAVDPLAAEHYARVVAGLLYVACGGLDQAHNLVTPLCWGAATPYGGRPIAGSPAAADAAYVHALVHRAEGLHDGEYGSGFSNANYWYFAAGSHPVVHPQCSPSHPTPARHPAVSI</sequence>
<gene>
    <name evidence="1" type="ORF">TSOC_005291</name>
</gene>
<dbReference type="AlphaFoldDB" id="A0A2J8A6P8"/>
<proteinExistence type="predicted"/>
<comment type="caution">
    <text evidence="1">The sequence shown here is derived from an EMBL/GenBank/DDBJ whole genome shotgun (WGS) entry which is preliminary data.</text>
</comment>
<dbReference type="Proteomes" id="UP000236333">
    <property type="component" value="Unassembled WGS sequence"/>
</dbReference>
<evidence type="ECO:0000313" key="2">
    <source>
        <dbReference type="Proteomes" id="UP000236333"/>
    </source>
</evidence>
<dbReference type="EMBL" id="PGGS01000140">
    <property type="protein sequence ID" value="PNH08206.1"/>
    <property type="molecule type" value="Genomic_DNA"/>
</dbReference>
<keyword evidence="2" id="KW-1185">Reference proteome</keyword>
<dbReference type="OrthoDB" id="537003at2759"/>